<accession>A0ABY8R9M8</accession>
<proteinExistence type="predicted"/>
<keyword evidence="2" id="KW-1185">Reference proteome</keyword>
<evidence type="ECO:0000313" key="1">
    <source>
        <dbReference type="EMBL" id="WGX77457.1"/>
    </source>
</evidence>
<sequence>MANGMQITVKVLPALAVMESSARFAIISNVQKVNAAFLAFEVGSDDGDDCVFDDLFHGKSPLFGVWLLCPISMTGRLAKRAIQKPSASRSRLGQRLES</sequence>
<organism evidence="1 2">
    <name type="scientific">Paraclostridium bifermentans</name>
    <name type="common">Clostridium bifermentans</name>
    <dbReference type="NCBI Taxonomy" id="1490"/>
    <lineage>
        <taxon>Bacteria</taxon>
        <taxon>Bacillati</taxon>
        <taxon>Bacillota</taxon>
        <taxon>Clostridia</taxon>
        <taxon>Peptostreptococcales</taxon>
        <taxon>Peptostreptococcaceae</taxon>
        <taxon>Paraclostridium</taxon>
    </lineage>
</organism>
<geneLocation type="plasmid" evidence="1 2">
    <name>unnamed2</name>
</geneLocation>
<keyword evidence="1" id="KW-0614">Plasmid</keyword>
<evidence type="ECO:0000313" key="2">
    <source>
        <dbReference type="Proteomes" id="UP001239169"/>
    </source>
</evidence>
<gene>
    <name evidence="1" type="ORF">QJS64_19450</name>
</gene>
<dbReference type="Proteomes" id="UP001239169">
    <property type="component" value="Plasmid unnamed2"/>
</dbReference>
<name>A0ABY8R9M8_PARBF</name>
<protein>
    <submittedName>
        <fullName evidence="1">Uncharacterized protein</fullName>
    </submittedName>
</protein>
<dbReference type="EMBL" id="CP124687">
    <property type="protein sequence ID" value="WGX77457.1"/>
    <property type="molecule type" value="Genomic_DNA"/>
</dbReference>
<reference evidence="1 2" key="1">
    <citation type="submission" date="2023-04" db="EMBL/GenBank/DDBJ databases">
        <title>Bacteria Genome Submission.</title>
        <authorList>
            <person name="Isaac P."/>
        </authorList>
    </citation>
    <scope>NUCLEOTIDE SEQUENCE [LARGE SCALE GENOMIC DNA]</scope>
    <source>
        <strain evidence="1 2">SampleS7P1</strain>
        <plasmid evidence="1 2">unnamed2</plasmid>
    </source>
</reference>